<evidence type="ECO:0000313" key="6">
    <source>
        <dbReference type="EMBL" id="TGD41769.1"/>
    </source>
</evidence>
<feature type="domain" description="Sugar-binding" evidence="5">
    <location>
        <begin position="69"/>
        <end position="316"/>
    </location>
</feature>
<dbReference type="InterPro" id="IPR037171">
    <property type="entry name" value="NagB/RpiA_transferase-like"/>
</dbReference>
<dbReference type="Proteomes" id="UP000297741">
    <property type="component" value="Unassembled WGS sequence"/>
</dbReference>
<dbReference type="PANTHER" id="PTHR34294">
    <property type="entry name" value="TRANSCRIPTIONAL REGULATOR-RELATED"/>
    <property type="match status" value="1"/>
</dbReference>
<dbReference type="EMBL" id="RPEM01000015">
    <property type="protein sequence ID" value="TGD41769.1"/>
    <property type="molecule type" value="Genomic_DNA"/>
</dbReference>
<name>A0ABY2KHK6_9RHOB</name>
<dbReference type="RefSeq" id="WP_135433470.1">
    <property type="nucleotide sequence ID" value="NZ_RPEM01000015.1"/>
</dbReference>
<evidence type="ECO:0000256" key="1">
    <source>
        <dbReference type="ARBA" id="ARBA00010466"/>
    </source>
</evidence>
<dbReference type="InterPro" id="IPR051054">
    <property type="entry name" value="SorC_transcr_regulators"/>
</dbReference>
<keyword evidence="3" id="KW-0238">DNA-binding</keyword>
<dbReference type="Gene3D" id="1.10.10.10">
    <property type="entry name" value="Winged helix-like DNA-binding domain superfamily/Winged helix DNA-binding domain"/>
    <property type="match status" value="1"/>
</dbReference>
<evidence type="ECO:0000259" key="5">
    <source>
        <dbReference type="Pfam" id="PF04198"/>
    </source>
</evidence>
<dbReference type="Gene3D" id="3.40.50.1360">
    <property type="match status" value="1"/>
</dbReference>
<keyword evidence="2" id="KW-0805">Transcription regulation</keyword>
<comment type="similarity">
    <text evidence="1">Belongs to the SorC transcriptional regulatory family.</text>
</comment>
<keyword evidence="7" id="KW-1185">Reference proteome</keyword>
<evidence type="ECO:0000313" key="7">
    <source>
        <dbReference type="Proteomes" id="UP000297741"/>
    </source>
</evidence>
<accession>A0ABY2KHK6</accession>
<comment type="caution">
    <text evidence="6">The sequence shown here is derived from an EMBL/GenBank/DDBJ whole genome shotgun (WGS) entry which is preliminary data.</text>
</comment>
<proteinExistence type="inferred from homology"/>
<dbReference type="InterPro" id="IPR036388">
    <property type="entry name" value="WH-like_DNA-bd_sf"/>
</dbReference>
<gene>
    <name evidence="6" type="ORF">EEB11_17255</name>
</gene>
<evidence type="ECO:0000256" key="4">
    <source>
        <dbReference type="ARBA" id="ARBA00023163"/>
    </source>
</evidence>
<dbReference type="PANTHER" id="PTHR34294:SF1">
    <property type="entry name" value="TRANSCRIPTIONAL REGULATOR LSRR"/>
    <property type="match status" value="1"/>
</dbReference>
<protein>
    <submittedName>
        <fullName evidence="6">Sugar-binding transcriptional regulator</fullName>
    </submittedName>
</protein>
<keyword evidence="4" id="KW-0804">Transcription</keyword>
<organism evidence="6 7">
    <name type="scientific">Pseudotabrizicola sediminis</name>
    <dbReference type="NCBI Taxonomy" id="2486418"/>
    <lineage>
        <taxon>Bacteria</taxon>
        <taxon>Pseudomonadati</taxon>
        <taxon>Pseudomonadota</taxon>
        <taxon>Alphaproteobacteria</taxon>
        <taxon>Rhodobacterales</taxon>
        <taxon>Paracoccaceae</taxon>
        <taxon>Pseudotabrizicola</taxon>
    </lineage>
</organism>
<evidence type="ECO:0000256" key="3">
    <source>
        <dbReference type="ARBA" id="ARBA00023125"/>
    </source>
</evidence>
<dbReference type="InterPro" id="IPR007324">
    <property type="entry name" value="Sugar-bd_dom_put"/>
</dbReference>
<sequence>MATPRNAGRGIREDAVIEAAWLYFHDSLNQNDIATRLGVSRATVVTYLQEARASGLVRISLAEEPFTRHRLAHDLCDRFGLKAAYVAPAAAGVEGTLKRVARAAAEWLPTLLEPGDRLGIAWGQTVFETVEAMGQIQTEDVKVLQLVGSVPSPFGFTAEACSTNLARKLSAECINLFAPVILSNAENARILMAEPIIAAQLATLGTCTKAIFAAGSCLPDSHVVGAGVASLAELDVYKAAGAKGVLCGRFIDAQGSPLPGPMDGRMMGMTLDRLRGLQMGLLVSCGSEKVVPMHSVLTGGYATHLVTDADTATELLDIAR</sequence>
<reference evidence="6 7" key="1">
    <citation type="submission" date="2018-11" db="EMBL/GenBank/DDBJ databases">
        <title>Tabrizicola sp. isolated from sediment of alpine lake.</title>
        <authorList>
            <person name="Liu Z."/>
        </authorList>
    </citation>
    <scope>NUCLEOTIDE SEQUENCE [LARGE SCALE GENOMIC DNA]</scope>
    <source>
        <strain evidence="6 7">DRYC-M-16</strain>
    </source>
</reference>
<dbReference type="Pfam" id="PF04198">
    <property type="entry name" value="Sugar-bind"/>
    <property type="match status" value="1"/>
</dbReference>
<dbReference type="SUPFAM" id="SSF100950">
    <property type="entry name" value="NagB/RpiA/CoA transferase-like"/>
    <property type="match status" value="1"/>
</dbReference>
<evidence type="ECO:0000256" key="2">
    <source>
        <dbReference type="ARBA" id="ARBA00023015"/>
    </source>
</evidence>